<dbReference type="SUPFAM" id="SSF52833">
    <property type="entry name" value="Thioredoxin-like"/>
    <property type="match status" value="1"/>
</dbReference>
<organism evidence="5 6">
    <name type="scientific">Clonostachys solani</name>
    <dbReference type="NCBI Taxonomy" id="160281"/>
    <lineage>
        <taxon>Eukaryota</taxon>
        <taxon>Fungi</taxon>
        <taxon>Dikarya</taxon>
        <taxon>Ascomycota</taxon>
        <taxon>Pezizomycotina</taxon>
        <taxon>Sordariomycetes</taxon>
        <taxon>Hypocreomycetidae</taxon>
        <taxon>Hypocreales</taxon>
        <taxon>Bionectriaceae</taxon>
        <taxon>Clonostachys</taxon>
    </lineage>
</organism>
<dbReference type="Pfam" id="PF00085">
    <property type="entry name" value="Thioredoxin"/>
    <property type="match status" value="1"/>
</dbReference>
<name>A0A9N9VXV6_9HYPO</name>
<evidence type="ECO:0000256" key="2">
    <source>
        <dbReference type="ARBA" id="ARBA00023157"/>
    </source>
</evidence>
<feature type="region of interest" description="Disordered" evidence="3">
    <location>
        <begin position="111"/>
        <end position="151"/>
    </location>
</feature>
<evidence type="ECO:0000313" key="5">
    <source>
        <dbReference type="EMBL" id="CAH0036429.1"/>
    </source>
</evidence>
<keyword evidence="6" id="KW-1185">Reference proteome</keyword>
<dbReference type="CDD" id="cd02947">
    <property type="entry name" value="TRX_family"/>
    <property type="match status" value="1"/>
</dbReference>
<evidence type="ECO:0000259" key="4">
    <source>
        <dbReference type="PROSITE" id="PS51352"/>
    </source>
</evidence>
<dbReference type="InterPro" id="IPR013766">
    <property type="entry name" value="Thioredoxin_domain"/>
</dbReference>
<reference evidence="6" key="1">
    <citation type="submission" date="2019-06" db="EMBL/GenBank/DDBJ databases">
        <authorList>
            <person name="Broberg M."/>
        </authorList>
    </citation>
    <scope>NUCLEOTIDE SEQUENCE [LARGE SCALE GENOMIC DNA]</scope>
</reference>
<protein>
    <recommendedName>
        <fullName evidence="4">Thioredoxin domain-containing protein</fullName>
    </recommendedName>
</protein>
<keyword evidence="2" id="KW-1015">Disulfide bond</keyword>
<feature type="compositionally biased region" description="Low complexity" evidence="3">
    <location>
        <begin position="117"/>
        <end position="128"/>
    </location>
</feature>
<dbReference type="AlphaFoldDB" id="A0A9N9VXV6"/>
<sequence length="151" mass="15887">MASSPVVDIKSKAQFEELISKTPYVAIQAHATWCGPCKAISPIFNKLATENSSDTFTLARFDTDEVPDLSFELGIRSIPAFFSFENAEKGKGLAGANPAALKTLVEDLAGKSKAGGESEPAAAAAAPAEPAPAPAPVEEKKPEEFSTKEDF</sequence>
<dbReference type="InterPro" id="IPR036249">
    <property type="entry name" value="Thioredoxin-like_sf"/>
</dbReference>
<feature type="domain" description="Thioredoxin" evidence="4">
    <location>
        <begin position="1"/>
        <end position="110"/>
    </location>
</feature>
<dbReference type="Gene3D" id="3.40.30.10">
    <property type="entry name" value="Glutaredoxin"/>
    <property type="match status" value="1"/>
</dbReference>
<evidence type="ECO:0000256" key="1">
    <source>
        <dbReference type="ARBA" id="ARBA00008987"/>
    </source>
</evidence>
<accession>A0A9N9VXV6</accession>
<dbReference type="Proteomes" id="UP000775872">
    <property type="component" value="Unassembled WGS sequence"/>
</dbReference>
<dbReference type="PROSITE" id="PS51352">
    <property type="entry name" value="THIOREDOXIN_2"/>
    <property type="match status" value="1"/>
</dbReference>
<dbReference type="OrthoDB" id="10263751at2759"/>
<comment type="similarity">
    <text evidence="1">Belongs to the thioredoxin family.</text>
</comment>
<evidence type="ECO:0000256" key="3">
    <source>
        <dbReference type="SAM" id="MobiDB-lite"/>
    </source>
</evidence>
<dbReference type="PANTHER" id="PTHR46115">
    <property type="entry name" value="THIOREDOXIN-LIKE PROTEIN 1"/>
    <property type="match status" value="1"/>
</dbReference>
<gene>
    <name evidence="5" type="ORF">CSOL1703_00002672</name>
</gene>
<dbReference type="EMBL" id="CABFOC020000002">
    <property type="protein sequence ID" value="CAH0036429.1"/>
    <property type="molecule type" value="Genomic_DNA"/>
</dbReference>
<proteinExistence type="inferred from homology"/>
<evidence type="ECO:0000313" key="6">
    <source>
        <dbReference type="Proteomes" id="UP000775872"/>
    </source>
</evidence>
<reference evidence="5 6" key="2">
    <citation type="submission" date="2021-10" db="EMBL/GenBank/DDBJ databases">
        <authorList>
            <person name="Piombo E."/>
        </authorList>
    </citation>
    <scope>NUCLEOTIDE SEQUENCE [LARGE SCALE GENOMIC DNA]</scope>
</reference>
<comment type="caution">
    <text evidence="5">The sequence shown here is derived from an EMBL/GenBank/DDBJ whole genome shotgun (WGS) entry which is preliminary data.</text>
</comment>
<feature type="compositionally biased region" description="Basic and acidic residues" evidence="3">
    <location>
        <begin position="137"/>
        <end position="151"/>
    </location>
</feature>